<feature type="domain" description="Fumarate reductase/succinate dehydrogenase flavoprotein-like C-terminal" evidence="5">
    <location>
        <begin position="434"/>
        <end position="521"/>
    </location>
</feature>
<dbReference type="EC" id="1.3.5.4" evidence="6"/>
<evidence type="ECO:0000259" key="5">
    <source>
        <dbReference type="Pfam" id="PF02910"/>
    </source>
</evidence>
<reference evidence="6 7" key="1">
    <citation type="submission" date="2017-03" db="EMBL/GenBank/DDBJ databases">
        <title>Genome sequence of Methanobrevibacter thaueri.</title>
        <authorList>
            <person name="Poehlein A."/>
            <person name="Seedorf H."/>
            <person name="Daniel R."/>
        </authorList>
    </citation>
    <scope>NUCLEOTIDE SEQUENCE [LARGE SCALE GENOMIC DNA]</scope>
    <source>
        <strain evidence="6 7">DSM 11995</strain>
    </source>
</reference>
<evidence type="ECO:0000256" key="3">
    <source>
        <dbReference type="PIRSR" id="PIRSR630664-50"/>
    </source>
</evidence>
<keyword evidence="1" id="KW-0285">Flavoprotein</keyword>
<dbReference type="SUPFAM" id="SSF51905">
    <property type="entry name" value="FAD/NAD(P)-binding domain"/>
    <property type="match status" value="1"/>
</dbReference>
<dbReference type="Gene3D" id="3.90.700.10">
    <property type="entry name" value="Succinate dehydrogenase/fumarate reductase flavoprotein, catalytic domain"/>
    <property type="match status" value="1"/>
</dbReference>
<dbReference type="GO" id="GO:0050660">
    <property type="term" value="F:flavin adenine dinucleotide binding"/>
    <property type="evidence" value="ECO:0007669"/>
    <property type="project" value="TreeGrafter"/>
</dbReference>
<dbReference type="InterPro" id="IPR037099">
    <property type="entry name" value="Fum_R/Succ_DH_flav-like_C_sf"/>
</dbReference>
<dbReference type="InterPro" id="IPR015939">
    <property type="entry name" value="Fum_Rdtase/Succ_DH_flav-like_C"/>
</dbReference>
<accession>A0A315XPB8</accession>
<dbReference type="AlphaFoldDB" id="A0A315XPB8"/>
<dbReference type="PRINTS" id="PR00368">
    <property type="entry name" value="FADPNR"/>
</dbReference>
<evidence type="ECO:0000313" key="7">
    <source>
        <dbReference type="Proteomes" id="UP000251717"/>
    </source>
</evidence>
<dbReference type="GO" id="GO:0009061">
    <property type="term" value="P:anaerobic respiration"/>
    <property type="evidence" value="ECO:0007669"/>
    <property type="project" value="TreeGrafter"/>
</dbReference>
<dbReference type="PANTHER" id="PTHR11632">
    <property type="entry name" value="SUCCINATE DEHYDROGENASE 2 FLAVOPROTEIN SUBUNIT"/>
    <property type="match status" value="1"/>
</dbReference>
<protein>
    <submittedName>
        <fullName evidence="6">Fumarate reductase flavoprotein subunit</fullName>
        <ecNumber evidence="6">1.3.5.4</ecNumber>
    </submittedName>
</protein>
<dbReference type="Gene3D" id="3.50.50.60">
    <property type="entry name" value="FAD/NAD(P)-binding domain"/>
    <property type="match status" value="1"/>
</dbReference>
<evidence type="ECO:0000256" key="2">
    <source>
        <dbReference type="ARBA" id="ARBA00023002"/>
    </source>
</evidence>
<dbReference type="GO" id="GO:0005886">
    <property type="term" value="C:plasma membrane"/>
    <property type="evidence" value="ECO:0007669"/>
    <property type="project" value="TreeGrafter"/>
</dbReference>
<dbReference type="EMBL" id="MZGS01000016">
    <property type="protein sequence ID" value="PWB87980.1"/>
    <property type="molecule type" value="Genomic_DNA"/>
</dbReference>
<sequence length="528" mass="58340">MVEIIVVGAGLAGLAASIRACDNGANVSMISPDYSERSQSVMAMGGINAALNTKGEDDSPSQHFTDTMNGGCEINNEKAVKRLTDDAPQIINWLERMGTSFSRDANGNVDMRNFGGQKKKRTVYAESKTGKQIVSALVSACRKRESKGKIKRFVGYRFLSLIFTDEDECCGVNCIHEDTEEIKSFIGDAVIIATGGYNSVFGKILGSTQNDGFTTAKLFTQGVRLANLEMVQYHPTSVNTPQKRMLITEAARGEGGRLFVMKDGKPWYFMKDFYPELADLMPRDVVSRSIFKVSDGGKKDVFLDLTPLDEHTVKVKLDEVYEICQSYLNINPMETPIPIFPAVHYFMGGIQTDENHKTNIKGLYAAGECSCQYHGANRLGGNSLLGAVHGGWISAENAVLEKPTGNVLNNINDELESFKSHNPKDKPLSDTLSEISQIMNEAMGIYRNEDGLRAALDRLENLDTEVNAKYYDYLKVKLLVVLSKASILSALARKESRGAHQRLDYPESDDNYKKSICAMYEDGEIVIK</sequence>
<keyword evidence="2 6" id="KW-0560">Oxidoreductase</keyword>
<dbReference type="InterPro" id="IPR030664">
    <property type="entry name" value="SdhA/FrdA/AprA"/>
</dbReference>
<gene>
    <name evidence="6" type="primary">frdA</name>
    <name evidence="6" type="ORF">MBBTH_05670</name>
</gene>
<dbReference type="OrthoDB" id="23539at2157"/>
<dbReference type="PANTHER" id="PTHR11632:SF53">
    <property type="entry name" value="SUCCINATE DEHYDROGENASE FLAVOPROTEIN SUBUNIT"/>
    <property type="match status" value="1"/>
</dbReference>
<dbReference type="Proteomes" id="UP000251717">
    <property type="component" value="Unassembled WGS sequence"/>
</dbReference>
<organism evidence="6 7">
    <name type="scientific">Methanobrevibacter thaueri</name>
    <dbReference type="NCBI Taxonomy" id="190975"/>
    <lineage>
        <taxon>Archaea</taxon>
        <taxon>Methanobacteriati</taxon>
        <taxon>Methanobacteriota</taxon>
        <taxon>Methanomada group</taxon>
        <taxon>Methanobacteria</taxon>
        <taxon>Methanobacteriales</taxon>
        <taxon>Methanobacteriaceae</taxon>
        <taxon>Methanobrevibacter</taxon>
    </lineage>
</organism>
<dbReference type="InterPro" id="IPR036188">
    <property type="entry name" value="FAD/NAD-bd_sf"/>
</dbReference>
<dbReference type="SUPFAM" id="SSF56425">
    <property type="entry name" value="Succinate dehydrogenase/fumarate reductase flavoprotein, catalytic domain"/>
    <property type="match status" value="1"/>
</dbReference>
<proteinExistence type="predicted"/>
<dbReference type="Pfam" id="PF00890">
    <property type="entry name" value="FAD_binding_2"/>
    <property type="match status" value="1"/>
</dbReference>
<feature type="active site" description="Proton acceptor" evidence="3">
    <location>
        <position position="283"/>
    </location>
</feature>
<dbReference type="GO" id="GO:0000104">
    <property type="term" value="F:succinate dehydrogenase activity"/>
    <property type="evidence" value="ECO:0007669"/>
    <property type="project" value="TreeGrafter"/>
</dbReference>
<dbReference type="InterPro" id="IPR027477">
    <property type="entry name" value="Succ_DH/fumarate_Rdtase_cat_sf"/>
</dbReference>
<evidence type="ECO:0000313" key="6">
    <source>
        <dbReference type="EMBL" id="PWB87980.1"/>
    </source>
</evidence>
<dbReference type="InterPro" id="IPR003953">
    <property type="entry name" value="FAD-dep_OxRdtase_2_FAD-bd"/>
</dbReference>
<feature type="domain" description="FAD-dependent oxidoreductase 2 FAD-binding" evidence="4">
    <location>
        <begin position="4"/>
        <end position="384"/>
    </location>
</feature>
<dbReference type="PRINTS" id="PR00411">
    <property type="entry name" value="PNDRDTASEI"/>
</dbReference>
<comment type="caution">
    <text evidence="6">The sequence shown here is derived from an EMBL/GenBank/DDBJ whole genome shotgun (WGS) entry which is preliminary data.</text>
</comment>
<dbReference type="GO" id="GO:0009055">
    <property type="term" value="F:electron transfer activity"/>
    <property type="evidence" value="ECO:0007669"/>
    <property type="project" value="TreeGrafter"/>
</dbReference>
<evidence type="ECO:0000256" key="1">
    <source>
        <dbReference type="ARBA" id="ARBA00022630"/>
    </source>
</evidence>
<dbReference type="SUPFAM" id="SSF46977">
    <property type="entry name" value="Succinate dehydrogenase/fumarate reductase flavoprotein C-terminal domain"/>
    <property type="match status" value="1"/>
</dbReference>
<dbReference type="Gene3D" id="1.20.58.100">
    <property type="entry name" value="Fumarate reductase/succinate dehydrogenase flavoprotein-like, C-terminal domain"/>
    <property type="match status" value="1"/>
</dbReference>
<name>A0A315XPB8_9EURY</name>
<dbReference type="Pfam" id="PF02910">
    <property type="entry name" value="Succ_DH_flav_C"/>
    <property type="match status" value="1"/>
</dbReference>
<evidence type="ECO:0000259" key="4">
    <source>
        <dbReference type="Pfam" id="PF00890"/>
    </source>
</evidence>
<dbReference type="RefSeq" id="WP_116591540.1">
    <property type="nucleotide sequence ID" value="NZ_MZGS01000016.1"/>
</dbReference>
<keyword evidence="7" id="KW-1185">Reference proteome</keyword>